<keyword evidence="4" id="KW-0187">Copper transport</keyword>
<keyword evidence="2 4" id="KW-1133">Transmembrane helix</keyword>
<protein>
    <recommendedName>
        <fullName evidence="4">Copper transport protein</fullName>
    </recommendedName>
</protein>
<proteinExistence type="inferred from homology"/>
<name>A0AAD6HIJ7_9EURO</name>
<reference evidence="6" key="1">
    <citation type="journal article" date="2023" name="IMA Fungus">
        <title>Comparative genomic study of the Penicillium genus elucidates a diverse pangenome and 15 lateral gene transfer events.</title>
        <authorList>
            <person name="Petersen C."/>
            <person name="Sorensen T."/>
            <person name="Nielsen M.R."/>
            <person name="Sondergaard T.E."/>
            <person name="Sorensen J.L."/>
            <person name="Fitzpatrick D.A."/>
            <person name="Frisvad J.C."/>
            <person name="Nielsen K.L."/>
        </authorList>
    </citation>
    <scope>NUCLEOTIDE SEQUENCE</scope>
    <source>
        <strain evidence="6">IBT 17514</strain>
    </source>
</reference>
<keyword evidence="3 4" id="KW-0472">Membrane</keyword>
<dbReference type="GO" id="GO:0005886">
    <property type="term" value="C:plasma membrane"/>
    <property type="evidence" value="ECO:0007669"/>
    <property type="project" value="TreeGrafter"/>
</dbReference>
<comment type="caution">
    <text evidence="6">The sequence shown here is derived from an EMBL/GenBank/DDBJ whole genome shotgun (WGS) entry which is preliminary data.</text>
</comment>
<dbReference type="GO" id="GO:0005375">
    <property type="term" value="F:copper ion transmembrane transporter activity"/>
    <property type="evidence" value="ECO:0007669"/>
    <property type="project" value="UniProtKB-UniRule"/>
</dbReference>
<evidence type="ECO:0000313" key="6">
    <source>
        <dbReference type="EMBL" id="KAJ5719389.1"/>
    </source>
</evidence>
<sequence>MDMSTATTTSSSMSMSSTSSSDMSSTEMAFNTNNLSAMLFSQAWMPTTTAGYVGTWFFLFFLAIIWRASAASLAKLDAFWAAKNARYSILINGGQDQPTQKDLVQAWRLSVNLPRAALRMIHQGIAYLLMIAVMTMNVGFFFAVLVGYFFGELIFGRVSRGD</sequence>
<dbReference type="Pfam" id="PF04145">
    <property type="entry name" value="Ctr"/>
    <property type="match status" value="1"/>
</dbReference>
<feature type="transmembrane region" description="Helical" evidence="4">
    <location>
        <begin position="125"/>
        <end position="150"/>
    </location>
</feature>
<evidence type="ECO:0000313" key="7">
    <source>
        <dbReference type="Proteomes" id="UP001215712"/>
    </source>
</evidence>
<feature type="region of interest" description="Disordered" evidence="5">
    <location>
        <begin position="1"/>
        <end position="25"/>
    </location>
</feature>
<evidence type="ECO:0000256" key="1">
    <source>
        <dbReference type="ARBA" id="ARBA00022692"/>
    </source>
</evidence>
<organism evidence="6 7">
    <name type="scientific">Penicillium malachiteum</name>
    <dbReference type="NCBI Taxonomy" id="1324776"/>
    <lineage>
        <taxon>Eukaryota</taxon>
        <taxon>Fungi</taxon>
        <taxon>Dikarya</taxon>
        <taxon>Ascomycota</taxon>
        <taxon>Pezizomycotina</taxon>
        <taxon>Eurotiomycetes</taxon>
        <taxon>Eurotiomycetidae</taxon>
        <taxon>Eurotiales</taxon>
        <taxon>Aspergillaceae</taxon>
        <taxon>Penicillium</taxon>
    </lineage>
</organism>
<comment type="subcellular location">
    <subcellularLocation>
        <location evidence="4">Membrane</location>
        <topology evidence="4">Multi-pass membrane protein</topology>
    </subcellularLocation>
</comment>
<evidence type="ECO:0000256" key="4">
    <source>
        <dbReference type="RuleBase" id="RU367022"/>
    </source>
</evidence>
<accession>A0AAD6HIJ7</accession>
<evidence type="ECO:0000256" key="5">
    <source>
        <dbReference type="SAM" id="MobiDB-lite"/>
    </source>
</evidence>
<dbReference type="EMBL" id="JAQJAN010000011">
    <property type="protein sequence ID" value="KAJ5719389.1"/>
    <property type="molecule type" value="Genomic_DNA"/>
</dbReference>
<keyword evidence="4" id="KW-0186">Copper</keyword>
<comment type="similarity">
    <text evidence="4">Belongs to the copper transporter (Ctr) (TC 1.A.56) family. SLC31A subfamily.</text>
</comment>
<keyword evidence="4" id="KW-0406">Ion transport</keyword>
<feature type="transmembrane region" description="Helical" evidence="4">
    <location>
        <begin position="44"/>
        <end position="66"/>
    </location>
</feature>
<dbReference type="Proteomes" id="UP001215712">
    <property type="component" value="Unassembled WGS sequence"/>
</dbReference>
<dbReference type="PANTHER" id="PTHR12483:SF120">
    <property type="entry name" value="HIGH-AFFINITY COPPER TRANSPORTER CTRA2"/>
    <property type="match status" value="1"/>
</dbReference>
<dbReference type="PANTHER" id="PTHR12483">
    <property type="entry name" value="SOLUTE CARRIER FAMILY 31 COPPER TRANSPORTERS"/>
    <property type="match status" value="1"/>
</dbReference>
<keyword evidence="1 4" id="KW-0812">Transmembrane</keyword>
<dbReference type="AlphaFoldDB" id="A0AAD6HIJ7"/>
<gene>
    <name evidence="6" type="ORF">N7493_007844</name>
</gene>
<keyword evidence="7" id="KW-1185">Reference proteome</keyword>
<evidence type="ECO:0000256" key="2">
    <source>
        <dbReference type="ARBA" id="ARBA00022989"/>
    </source>
</evidence>
<dbReference type="InterPro" id="IPR007274">
    <property type="entry name" value="Cop_transporter"/>
</dbReference>
<keyword evidence="4" id="KW-0813">Transport</keyword>
<evidence type="ECO:0000256" key="3">
    <source>
        <dbReference type="ARBA" id="ARBA00023136"/>
    </source>
</evidence>
<reference evidence="6" key="2">
    <citation type="submission" date="2023-01" db="EMBL/GenBank/DDBJ databases">
        <authorList>
            <person name="Petersen C."/>
        </authorList>
    </citation>
    <scope>NUCLEOTIDE SEQUENCE</scope>
    <source>
        <strain evidence="6">IBT 17514</strain>
    </source>
</reference>